<keyword evidence="10" id="KW-1185">Reference proteome</keyword>
<dbReference type="GO" id="GO:0004341">
    <property type="term" value="F:gluconolactonase activity"/>
    <property type="evidence" value="ECO:0007669"/>
    <property type="project" value="TreeGrafter"/>
</dbReference>
<accession>A0A1V6Q520</accession>
<keyword evidence="3 7" id="KW-0812">Transmembrane</keyword>
<name>A0A1V6Q520_9EURO</name>
<feature type="transmembrane region" description="Helical" evidence="7">
    <location>
        <begin position="433"/>
        <end position="451"/>
    </location>
</feature>
<feature type="domain" description="SMP-30/Gluconolactonase/LRE-like region" evidence="8">
    <location>
        <begin position="23"/>
        <end position="223"/>
    </location>
</feature>
<feature type="transmembrane region" description="Helical" evidence="7">
    <location>
        <begin position="310"/>
        <end position="328"/>
    </location>
</feature>
<dbReference type="AlphaFoldDB" id="A0A1V6Q520"/>
<dbReference type="Proteomes" id="UP000191672">
    <property type="component" value="Unassembled WGS sequence"/>
</dbReference>
<evidence type="ECO:0000256" key="4">
    <source>
        <dbReference type="ARBA" id="ARBA00022989"/>
    </source>
</evidence>
<organism evidence="9 10">
    <name type="scientific">Penicillium antarcticum</name>
    <dbReference type="NCBI Taxonomy" id="416450"/>
    <lineage>
        <taxon>Eukaryota</taxon>
        <taxon>Fungi</taxon>
        <taxon>Dikarya</taxon>
        <taxon>Ascomycota</taxon>
        <taxon>Pezizomycotina</taxon>
        <taxon>Eurotiomycetes</taxon>
        <taxon>Eurotiomycetidae</taxon>
        <taxon>Eurotiales</taxon>
        <taxon>Aspergillaceae</taxon>
        <taxon>Penicillium</taxon>
    </lineage>
</organism>
<dbReference type="Gene3D" id="1.20.1250.20">
    <property type="entry name" value="MFS general substrate transporter like domains"/>
    <property type="match status" value="1"/>
</dbReference>
<evidence type="ECO:0000256" key="2">
    <source>
        <dbReference type="ARBA" id="ARBA00008853"/>
    </source>
</evidence>
<dbReference type="SUPFAM" id="SSF103473">
    <property type="entry name" value="MFS general substrate transporter"/>
    <property type="match status" value="1"/>
</dbReference>
<dbReference type="Gene3D" id="2.120.10.30">
    <property type="entry name" value="TolB, C-terminal domain"/>
    <property type="match status" value="1"/>
</dbReference>
<dbReference type="InterPro" id="IPR011042">
    <property type="entry name" value="6-blade_b-propeller_TolB-like"/>
</dbReference>
<keyword evidence="6" id="KW-0479">Metal-binding</keyword>
<comment type="similarity">
    <text evidence="2">Belongs to the SMP-30/CGR1 family.</text>
</comment>
<keyword evidence="5 7" id="KW-0472">Membrane</keyword>
<feature type="binding site" evidence="6">
    <location>
        <position position="120"/>
    </location>
    <ligand>
        <name>substrate</name>
    </ligand>
</feature>
<reference evidence="10" key="1">
    <citation type="journal article" date="2017" name="Nat. Microbiol.">
        <title>Global analysis of biosynthetic gene clusters reveals vast potential of secondary metabolite production in Penicillium species.</title>
        <authorList>
            <person name="Nielsen J.C."/>
            <person name="Grijseels S."/>
            <person name="Prigent S."/>
            <person name="Ji B."/>
            <person name="Dainat J."/>
            <person name="Nielsen K.F."/>
            <person name="Frisvad J.C."/>
            <person name="Workman M."/>
            <person name="Nielsen J."/>
        </authorList>
    </citation>
    <scope>NUCLEOTIDE SEQUENCE [LARGE SCALE GENOMIC DNA]</scope>
    <source>
        <strain evidence="10">IBT 31811</strain>
    </source>
</reference>
<dbReference type="GO" id="GO:0016020">
    <property type="term" value="C:membrane"/>
    <property type="evidence" value="ECO:0007669"/>
    <property type="project" value="UniProtKB-SubCell"/>
</dbReference>
<sequence>MTEPLESIDGGKPWYYCPKLMVLGESPIYRASDSTLHWVDCLSEPPELSILKVDPHTGDAIGEARVLPLEDSVTVAFFRKNRPGSYIAAYYQGVCFLDEETDQFEVVKEIIPTDQRDELRFNDGGIDAKGRFWLAEIDKRAMAFGPNQLPASYGTPRGRLWRYDPDGTLHLMIPEGVVCGNGLAWSPDNTTMYFNDSVAMVVFAFDFDLETGNISNKRLLVDRRSSPEGKHLKDIVVTAKNPACTTWGGVNQFMASGKDRSANPEPNDEGGHMFKYHPGDARGCPGMYNALSGIGRGGQLDTTTQAKGHIALASISAAGNIFIAPIVNNILGPKWTIFIGGIPYVLYAGSLLAYTHTGNQGFVIGASGILGIGASLLWISQGSIMTGYPLPQQQGRMIGIFWIIFNLGGFIGSMISFGLNFHSKSGTVSDSTYIAFICIMAAGCCCGLGLLKPYNVIREDNSRAEVVYCTRKEGCFNETKAKPQHQQPWCVVNGGCESAHDGPKNNTCWL</sequence>
<proteinExistence type="inferred from homology"/>
<feature type="binding site" evidence="6">
    <location>
        <position position="181"/>
    </location>
    <ligand>
        <name>a divalent metal cation</name>
        <dbReference type="ChEBI" id="CHEBI:60240"/>
    </ligand>
</feature>
<dbReference type="SUPFAM" id="SSF63829">
    <property type="entry name" value="Calcium-dependent phosphotriesterase"/>
    <property type="match status" value="1"/>
</dbReference>
<dbReference type="InterPro" id="IPR013658">
    <property type="entry name" value="SGL"/>
</dbReference>
<dbReference type="PRINTS" id="PR01790">
    <property type="entry name" value="SMP30FAMILY"/>
</dbReference>
<keyword evidence="4 7" id="KW-1133">Transmembrane helix</keyword>
<dbReference type="PANTHER" id="PTHR10907">
    <property type="entry name" value="REGUCALCIN"/>
    <property type="match status" value="1"/>
</dbReference>
<evidence type="ECO:0000256" key="5">
    <source>
        <dbReference type="ARBA" id="ARBA00023136"/>
    </source>
</evidence>
<evidence type="ECO:0000256" key="1">
    <source>
        <dbReference type="ARBA" id="ARBA00004141"/>
    </source>
</evidence>
<dbReference type="Pfam" id="PF08450">
    <property type="entry name" value="SGL"/>
    <property type="match status" value="1"/>
</dbReference>
<dbReference type="GO" id="GO:0005509">
    <property type="term" value="F:calcium ion binding"/>
    <property type="evidence" value="ECO:0007669"/>
    <property type="project" value="TreeGrafter"/>
</dbReference>
<feature type="binding site" evidence="6">
    <location>
        <position position="25"/>
    </location>
    <ligand>
        <name>a divalent metal cation</name>
        <dbReference type="ChEBI" id="CHEBI:60240"/>
    </ligand>
</feature>
<keyword evidence="6" id="KW-0862">Zinc</keyword>
<evidence type="ECO:0000256" key="7">
    <source>
        <dbReference type="SAM" id="Phobius"/>
    </source>
</evidence>
<evidence type="ECO:0000259" key="8">
    <source>
        <dbReference type="Pfam" id="PF08450"/>
    </source>
</evidence>
<feature type="binding site" evidence="6">
    <location>
        <position position="122"/>
    </location>
    <ligand>
        <name>substrate</name>
    </ligand>
</feature>
<dbReference type="Pfam" id="PF05978">
    <property type="entry name" value="UNC-93"/>
    <property type="match status" value="1"/>
</dbReference>
<dbReference type="InterPro" id="IPR010291">
    <property type="entry name" value="Ion_channel_UNC-93"/>
</dbReference>
<evidence type="ECO:0000256" key="3">
    <source>
        <dbReference type="ARBA" id="ARBA00022692"/>
    </source>
</evidence>
<dbReference type="EMBL" id="MDYN01000013">
    <property type="protein sequence ID" value="OQD84345.1"/>
    <property type="molecule type" value="Genomic_DNA"/>
</dbReference>
<dbReference type="PANTHER" id="PTHR10907:SF47">
    <property type="entry name" value="REGUCALCIN"/>
    <property type="match status" value="1"/>
</dbReference>
<evidence type="ECO:0000313" key="10">
    <source>
        <dbReference type="Proteomes" id="UP000191672"/>
    </source>
</evidence>
<comment type="caution">
    <text evidence="9">The sequence shown here is derived from an EMBL/GenBank/DDBJ whole genome shotgun (WGS) entry which is preliminary data.</text>
</comment>
<feature type="transmembrane region" description="Helical" evidence="7">
    <location>
        <begin position="361"/>
        <end position="379"/>
    </location>
</feature>
<feature type="transmembrane region" description="Helical" evidence="7">
    <location>
        <begin position="335"/>
        <end position="355"/>
    </location>
</feature>
<evidence type="ECO:0000256" key="6">
    <source>
        <dbReference type="PIRSR" id="PIRSR605511-2"/>
    </source>
</evidence>
<dbReference type="InterPro" id="IPR036259">
    <property type="entry name" value="MFS_trans_sf"/>
</dbReference>
<comment type="cofactor">
    <cofactor evidence="6">
        <name>Zn(2+)</name>
        <dbReference type="ChEBI" id="CHEBI:29105"/>
    </cofactor>
    <text evidence="6">Binds 1 divalent metal cation per subunit.</text>
</comment>
<evidence type="ECO:0000313" key="9">
    <source>
        <dbReference type="EMBL" id="OQD84345.1"/>
    </source>
</evidence>
<gene>
    <name evidence="9" type="ORF">PENANT_c013G04048</name>
</gene>
<comment type="subcellular location">
    <subcellularLocation>
        <location evidence="1">Membrane</location>
        <topology evidence="1">Multi-pass membrane protein</topology>
    </subcellularLocation>
</comment>
<protein>
    <recommendedName>
        <fullName evidence="8">SMP-30/Gluconolactonase/LRE-like region domain-containing protein</fullName>
    </recommendedName>
</protein>
<dbReference type="InterPro" id="IPR005511">
    <property type="entry name" value="SMP-30"/>
</dbReference>
<feature type="transmembrane region" description="Helical" evidence="7">
    <location>
        <begin position="400"/>
        <end position="421"/>
    </location>
</feature>